<organism evidence="1 2">
    <name type="scientific">Anseongella ginsenosidimutans</name>
    <dbReference type="NCBI Taxonomy" id="496056"/>
    <lineage>
        <taxon>Bacteria</taxon>
        <taxon>Pseudomonadati</taxon>
        <taxon>Bacteroidota</taxon>
        <taxon>Sphingobacteriia</taxon>
        <taxon>Sphingobacteriales</taxon>
        <taxon>Sphingobacteriaceae</taxon>
        <taxon>Anseongella</taxon>
    </lineage>
</organism>
<evidence type="ECO:0000313" key="2">
    <source>
        <dbReference type="Proteomes" id="UP000295807"/>
    </source>
</evidence>
<keyword evidence="2" id="KW-1185">Reference proteome</keyword>
<sequence length="96" mass="10824">MRKLKLQMNMALGDKWDDEMTNLSLDNLVNVDNILLGRNTAEDFIPYWDNVAKNPKDDFYTLGKLLSVSPRLFSPISLKPANGKMQPSPGAISQKK</sequence>
<dbReference type="RefSeq" id="WP_225975310.1">
    <property type="nucleotide sequence ID" value="NZ_CP042432.1"/>
</dbReference>
<dbReference type="EMBL" id="SMAD01000015">
    <property type="protein sequence ID" value="TCS85028.1"/>
    <property type="molecule type" value="Genomic_DNA"/>
</dbReference>
<proteinExistence type="predicted"/>
<evidence type="ECO:0000313" key="1">
    <source>
        <dbReference type="EMBL" id="TCS85028.1"/>
    </source>
</evidence>
<accession>A0A4R3KMI8</accession>
<comment type="caution">
    <text evidence="1">The sequence shown here is derived from an EMBL/GenBank/DDBJ whole genome shotgun (WGS) entry which is preliminary data.</text>
</comment>
<protein>
    <submittedName>
        <fullName evidence="1">Uncharacterized protein</fullName>
    </submittedName>
</protein>
<dbReference type="Proteomes" id="UP000295807">
    <property type="component" value="Unassembled WGS sequence"/>
</dbReference>
<gene>
    <name evidence="1" type="ORF">EDD80_11511</name>
</gene>
<name>A0A4R3KMI8_9SPHI</name>
<dbReference type="AlphaFoldDB" id="A0A4R3KMI8"/>
<reference evidence="1 2" key="1">
    <citation type="submission" date="2019-03" db="EMBL/GenBank/DDBJ databases">
        <title>Genomic Encyclopedia of Type Strains, Phase IV (KMG-IV): sequencing the most valuable type-strain genomes for metagenomic binning, comparative biology and taxonomic classification.</title>
        <authorList>
            <person name="Goeker M."/>
        </authorList>
    </citation>
    <scope>NUCLEOTIDE SEQUENCE [LARGE SCALE GENOMIC DNA]</scope>
    <source>
        <strain evidence="1 2">DSM 21100</strain>
    </source>
</reference>